<gene>
    <name evidence="8" type="ORF">NUH22_14170</name>
</gene>
<feature type="transmembrane region" description="Helical" evidence="7">
    <location>
        <begin position="226"/>
        <end position="249"/>
    </location>
</feature>
<evidence type="ECO:0000256" key="3">
    <source>
        <dbReference type="ARBA" id="ARBA00022475"/>
    </source>
</evidence>
<keyword evidence="4 7" id="KW-0812">Transmembrane</keyword>
<dbReference type="Proteomes" id="UP001060018">
    <property type="component" value="Chromosome"/>
</dbReference>
<keyword evidence="6 7" id="KW-0472">Membrane</keyword>
<feature type="transmembrane region" description="Helical" evidence="7">
    <location>
        <begin position="6"/>
        <end position="22"/>
    </location>
</feature>
<feature type="transmembrane region" description="Helical" evidence="7">
    <location>
        <begin position="255"/>
        <end position="276"/>
    </location>
</feature>
<evidence type="ECO:0000256" key="4">
    <source>
        <dbReference type="ARBA" id="ARBA00022692"/>
    </source>
</evidence>
<accession>A0AA94XUJ5</accession>
<feature type="transmembrane region" description="Helical" evidence="7">
    <location>
        <begin position="162"/>
        <end position="181"/>
    </location>
</feature>
<evidence type="ECO:0000313" key="9">
    <source>
        <dbReference type="Proteomes" id="UP001060018"/>
    </source>
</evidence>
<comment type="subcellular location">
    <subcellularLocation>
        <location evidence="1">Membrane</location>
        <topology evidence="1">Multi-pass membrane protein</topology>
    </subcellularLocation>
</comment>
<evidence type="ECO:0000256" key="6">
    <source>
        <dbReference type="ARBA" id="ARBA00023136"/>
    </source>
</evidence>
<dbReference type="InterPro" id="IPR004776">
    <property type="entry name" value="Mem_transp_PIN-like"/>
</dbReference>
<feature type="transmembrane region" description="Helical" evidence="7">
    <location>
        <begin position="193"/>
        <end position="214"/>
    </location>
</feature>
<keyword evidence="5 7" id="KW-1133">Transmembrane helix</keyword>
<reference evidence="8" key="1">
    <citation type="journal article" date="2022" name="Pest Manag. Sci.">
        <title>Glutamicibacter halophytocola-mediated host fitness of potato tuber moth on Solanaceae crops.</title>
        <authorList>
            <person name="Wang W."/>
            <person name="Xiao G."/>
            <person name="Du G."/>
            <person name="Chang L."/>
            <person name="Yang Y."/>
            <person name="Ye J."/>
            <person name="Chen B."/>
        </authorList>
    </citation>
    <scope>NUCLEOTIDE SEQUENCE</scope>
    <source>
        <strain evidence="8">S2</strain>
    </source>
</reference>
<feature type="transmembrane region" description="Helical" evidence="7">
    <location>
        <begin position="61"/>
        <end position="82"/>
    </location>
</feature>
<feature type="transmembrane region" description="Helical" evidence="7">
    <location>
        <begin position="34"/>
        <end position="55"/>
    </location>
</feature>
<feature type="transmembrane region" description="Helical" evidence="7">
    <location>
        <begin position="94"/>
        <end position="117"/>
    </location>
</feature>
<keyword evidence="2" id="KW-0813">Transport</keyword>
<dbReference type="AlphaFoldDB" id="A0AA94XUJ5"/>
<dbReference type="PANTHER" id="PTHR36838:SF3">
    <property type="entry name" value="TRANSPORTER AUXIN EFFLUX CARRIER EC FAMILY"/>
    <property type="match status" value="1"/>
</dbReference>
<dbReference type="PANTHER" id="PTHR36838">
    <property type="entry name" value="AUXIN EFFLUX CARRIER FAMILY PROTEIN"/>
    <property type="match status" value="1"/>
</dbReference>
<dbReference type="GO" id="GO:0055085">
    <property type="term" value="P:transmembrane transport"/>
    <property type="evidence" value="ECO:0007669"/>
    <property type="project" value="InterPro"/>
</dbReference>
<evidence type="ECO:0000256" key="1">
    <source>
        <dbReference type="ARBA" id="ARBA00004141"/>
    </source>
</evidence>
<dbReference type="RefSeq" id="WP_257745477.1">
    <property type="nucleotide sequence ID" value="NZ_CP102487.1"/>
</dbReference>
<sequence length="311" mass="33372">MYGVIEGFFGIWVIIGVGYWSGKKNLFGDNGRYILNRLTFFIASPTLLFTTISAAKPQQALGPQLFIAGISAMVVFLAYGIFSRLAFKRTPGERTIGAMAASTVNAGNLGLPIAIYALGDISLAAPIALFQMSVMTPLSLSLMEKATAKGGTKFTGVLWRTISNPMIIASVLGLLCSIYQWQPPQIIMTPIELLAGASIPAMLLGFGLSLVGSRPLQRSSQRRTEVWVATFSKLVLHPLLAWALAAWVFRLDSTGQYIAVIMAALPTAQNIFVNADRYESGITIAKDTVLLTTVLGIPAMLGFAALLLHLG</sequence>
<name>A0AA94XUJ5_9MICC</name>
<evidence type="ECO:0000313" key="8">
    <source>
        <dbReference type="EMBL" id="UUX58427.1"/>
    </source>
</evidence>
<evidence type="ECO:0000256" key="7">
    <source>
        <dbReference type="SAM" id="Phobius"/>
    </source>
</evidence>
<organism evidence="8 9">
    <name type="scientific">Glutamicibacter halophytocola</name>
    <dbReference type="NCBI Taxonomy" id="1933880"/>
    <lineage>
        <taxon>Bacteria</taxon>
        <taxon>Bacillati</taxon>
        <taxon>Actinomycetota</taxon>
        <taxon>Actinomycetes</taxon>
        <taxon>Micrococcales</taxon>
        <taxon>Micrococcaceae</taxon>
        <taxon>Glutamicibacter</taxon>
    </lineage>
</organism>
<evidence type="ECO:0000256" key="2">
    <source>
        <dbReference type="ARBA" id="ARBA00022448"/>
    </source>
</evidence>
<proteinExistence type="predicted"/>
<feature type="transmembrane region" description="Helical" evidence="7">
    <location>
        <begin position="123"/>
        <end position="142"/>
    </location>
</feature>
<protein>
    <submittedName>
        <fullName evidence="8">AEC family transporter</fullName>
    </submittedName>
</protein>
<evidence type="ECO:0000256" key="5">
    <source>
        <dbReference type="ARBA" id="ARBA00022989"/>
    </source>
</evidence>
<dbReference type="Pfam" id="PF03547">
    <property type="entry name" value="Mem_trans"/>
    <property type="match status" value="1"/>
</dbReference>
<feature type="transmembrane region" description="Helical" evidence="7">
    <location>
        <begin position="288"/>
        <end position="310"/>
    </location>
</feature>
<dbReference type="EMBL" id="CP102487">
    <property type="protein sequence ID" value="UUX58427.1"/>
    <property type="molecule type" value="Genomic_DNA"/>
</dbReference>
<dbReference type="GO" id="GO:0016020">
    <property type="term" value="C:membrane"/>
    <property type="evidence" value="ECO:0007669"/>
    <property type="project" value="UniProtKB-SubCell"/>
</dbReference>
<keyword evidence="3" id="KW-1003">Cell membrane</keyword>